<keyword evidence="2" id="KW-0472">Membrane</keyword>
<evidence type="ECO:0000256" key="1">
    <source>
        <dbReference type="SAM" id="MobiDB-lite"/>
    </source>
</evidence>
<protein>
    <submittedName>
        <fullName evidence="3">Uncharacterized protein</fullName>
    </submittedName>
</protein>
<feature type="compositionally biased region" description="Pro residues" evidence="1">
    <location>
        <begin position="256"/>
        <end position="265"/>
    </location>
</feature>
<feature type="region of interest" description="Disordered" evidence="1">
    <location>
        <begin position="244"/>
        <end position="307"/>
    </location>
</feature>
<organism evidence="3 4">
    <name type="scientific">Fadolivirus FV1/VV64</name>
    <dbReference type="NCBI Taxonomy" id="3070911"/>
    <lineage>
        <taxon>Viruses</taxon>
        <taxon>Varidnaviria</taxon>
        <taxon>Bamfordvirae</taxon>
        <taxon>Nucleocytoviricota</taxon>
        <taxon>Megaviricetes</taxon>
        <taxon>Imitervirales</taxon>
        <taxon>Mimiviridae</taxon>
        <taxon>Klosneuvirinae</taxon>
        <taxon>Fadolivirus</taxon>
        <taxon>Fadolivirus algeromassiliense</taxon>
    </lineage>
</organism>
<name>A0A7D3QUM7_9VIRU</name>
<accession>A0A7D3QUM7</accession>
<dbReference type="EMBL" id="MT418680">
    <property type="protein sequence ID" value="QKF94263.1"/>
    <property type="molecule type" value="Genomic_DNA"/>
</dbReference>
<evidence type="ECO:0000313" key="4">
    <source>
        <dbReference type="Proteomes" id="UP001162001"/>
    </source>
</evidence>
<reference evidence="3 4" key="1">
    <citation type="submission" date="2020-04" db="EMBL/GenBank/DDBJ databases">
        <title>Advantages and limits of metagenomic assembly and binning of a giant virus.</title>
        <authorList>
            <person name="Schulz F."/>
            <person name="Andreani J."/>
            <person name="Francis R."/>
            <person name="Boudjemaa H."/>
            <person name="Bou Khalil J.Y."/>
            <person name="Lee J."/>
            <person name="La Scola B."/>
            <person name="Woyke T."/>
        </authorList>
    </citation>
    <scope>NUCLEOTIDE SEQUENCE [LARGE SCALE GENOMIC DNA]</scope>
    <source>
        <strain evidence="3 4">FV1/VV64</strain>
    </source>
</reference>
<keyword evidence="2" id="KW-1133">Transmembrane helix</keyword>
<feature type="compositionally biased region" description="Low complexity" evidence="1">
    <location>
        <begin position="280"/>
        <end position="307"/>
    </location>
</feature>
<sequence>MSMDALAYATITNNISDNNTLQYFQQYLNDNALPPGGTKNFTSNMDGAKATLDKILTNTQQKRACCLGNTKVDVRIPKPDGVTLSGLSTGQTATKYGYYDKPDVAITQGVCSNLDGDKKPYDKSNDKCNNFGLVYCKNVVDEYKKLSGSDDFNYTEFGFYKPECLCYAPMPQWAIDATSGGAGLIPRCLIPGCDPGKATVGTQFLDPASQKDTQCASLCANFTNIQNVTAGRDVKLNVENMCKSSTGGSGTQTQPPSAPQPPASPSTPSTPLSDSIFGGSPSTPSSTPSSDNTSKVSPSTPSSTNSSLPIIGGGVGSLVCCCCCILILVLLMRRRR</sequence>
<feature type="transmembrane region" description="Helical" evidence="2">
    <location>
        <begin position="308"/>
        <end position="331"/>
    </location>
</feature>
<proteinExistence type="predicted"/>
<dbReference type="Proteomes" id="UP001162001">
    <property type="component" value="Segment"/>
</dbReference>
<gene>
    <name evidence="3" type="ORF">Fadolivirus_1_805</name>
</gene>
<keyword evidence="2" id="KW-0812">Transmembrane</keyword>
<keyword evidence="4" id="KW-1185">Reference proteome</keyword>
<evidence type="ECO:0000256" key="2">
    <source>
        <dbReference type="SAM" id="Phobius"/>
    </source>
</evidence>
<evidence type="ECO:0000313" key="3">
    <source>
        <dbReference type="EMBL" id="QKF94263.1"/>
    </source>
</evidence>